<feature type="domain" description="TadE-like" evidence="1">
    <location>
        <begin position="2"/>
        <end position="41"/>
    </location>
</feature>
<evidence type="ECO:0000313" key="3">
    <source>
        <dbReference type="Proteomes" id="UP000199584"/>
    </source>
</evidence>
<accession>A0A1I6DNE7</accession>
<dbReference type="Proteomes" id="UP000199584">
    <property type="component" value="Unassembled WGS sequence"/>
</dbReference>
<gene>
    <name evidence="2" type="ORF">SAMN05660706_11418</name>
</gene>
<dbReference type="EMBL" id="FOYM01000014">
    <property type="protein sequence ID" value="SFR06980.1"/>
    <property type="molecule type" value="Genomic_DNA"/>
</dbReference>
<evidence type="ECO:0000313" key="2">
    <source>
        <dbReference type="EMBL" id="SFR06980.1"/>
    </source>
</evidence>
<dbReference type="Pfam" id="PF07811">
    <property type="entry name" value="TadE"/>
    <property type="match status" value="1"/>
</dbReference>
<dbReference type="InterPro" id="IPR012495">
    <property type="entry name" value="TadE-like_dom"/>
</dbReference>
<dbReference type="AlphaFoldDB" id="A0A1I6DNE7"/>
<proteinExistence type="predicted"/>
<dbReference type="STRING" id="39060.SAMN05660706_11418"/>
<reference evidence="3" key="1">
    <citation type="submission" date="2016-10" db="EMBL/GenBank/DDBJ databases">
        <authorList>
            <person name="Varghese N."/>
            <person name="Submissions S."/>
        </authorList>
    </citation>
    <scope>NUCLEOTIDE SEQUENCE [LARGE SCALE GENOMIC DNA]</scope>
    <source>
        <strain evidence="3">DSM 3669</strain>
    </source>
</reference>
<organism evidence="2 3">
    <name type="scientific">Desulfoscipio geothermicus DSM 3669</name>
    <dbReference type="NCBI Taxonomy" id="1121426"/>
    <lineage>
        <taxon>Bacteria</taxon>
        <taxon>Bacillati</taxon>
        <taxon>Bacillota</taxon>
        <taxon>Clostridia</taxon>
        <taxon>Eubacteriales</taxon>
        <taxon>Desulfallaceae</taxon>
        <taxon>Desulfoscipio</taxon>
    </lineage>
</organism>
<name>A0A1I6DNE7_9FIRM</name>
<sequence>MVLEFALIFPVILFFILGALTWGQVVIAKNAAQTAARETARTYAITHEKEEALAVTEHVLGRTLSNNKELYNVTLTDGVITNKALVPTDSGGTHCLANVSFKVPIAVPNLPKLINHDAEGWGNTITVTGSAVFKKEFEISEED</sequence>
<protein>
    <submittedName>
        <fullName evidence="2">TadE-like protein</fullName>
    </submittedName>
</protein>
<keyword evidence="3" id="KW-1185">Reference proteome</keyword>
<evidence type="ECO:0000259" key="1">
    <source>
        <dbReference type="Pfam" id="PF07811"/>
    </source>
</evidence>